<dbReference type="OMA" id="NELPEFW"/>
<protein>
    <submittedName>
        <fullName evidence="3">SEC14-like protein 2</fullName>
    </submittedName>
</protein>
<name>A0A8B7YKT1_ACAPL</name>
<dbReference type="SUPFAM" id="SSF46938">
    <property type="entry name" value="CRAL/TRIO N-terminal domain"/>
    <property type="match status" value="1"/>
</dbReference>
<dbReference type="PRINTS" id="PR00180">
    <property type="entry name" value="CRETINALDHBP"/>
</dbReference>
<dbReference type="SMART" id="SM00516">
    <property type="entry name" value="SEC14"/>
    <property type="match status" value="1"/>
</dbReference>
<dbReference type="OrthoDB" id="1434354at2759"/>
<accession>A0A8B7YKT1</accession>
<evidence type="ECO:0000259" key="1">
    <source>
        <dbReference type="PROSITE" id="PS50191"/>
    </source>
</evidence>
<dbReference type="GO" id="GO:0005737">
    <property type="term" value="C:cytoplasm"/>
    <property type="evidence" value="ECO:0007669"/>
    <property type="project" value="TreeGrafter"/>
</dbReference>
<dbReference type="PANTHER" id="PTHR23324:SF83">
    <property type="entry name" value="SEC14-LIKE PROTEIN 2"/>
    <property type="match status" value="1"/>
</dbReference>
<dbReference type="AlphaFoldDB" id="A0A8B7YKT1"/>
<evidence type="ECO:0000313" key="2">
    <source>
        <dbReference type="Proteomes" id="UP000694845"/>
    </source>
</evidence>
<dbReference type="InterPro" id="IPR036273">
    <property type="entry name" value="CRAL/TRIO_N_dom_sf"/>
</dbReference>
<evidence type="ECO:0000313" key="3">
    <source>
        <dbReference type="RefSeq" id="XP_022093237.1"/>
    </source>
</evidence>
<gene>
    <name evidence="3" type="primary">LOC110980659</name>
</gene>
<proteinExistence type="predicted"/>
<dbReference type="SUPFAM" id="SSF52087">
    <property type="entry name" value="CRAL/TRIO domain"/>
    <property type="match status" value="1"/>
</dbReference>
<dbReference type="KEGG" id="aplc:110980659"/>
<dbReference type="Pfam" id="PF00650">
    <property type="entry name" value="CRAL_TRIO"/>
    <property type="match status" value="1"/>
</dbReference>
<reference evidence="3" key="1">
    <citation type="submission" date="2025-08" db="UniProtKB">
        <authorList>
            <consortium name="RefSeq"/>
        </authorList>
    </citation>
    <scope>IDENTIFICATION</scope>
</reference>
<dbReference type="SMART" id="SM01100">
    <property type="entry name" value="CRAL_TRIO_N"/>
    <property type="match status" value="1"/>
</dbReference>
<keyword evidence="2" id="KW-1185">Reference proteome</keyword>
<sequence>MSGWLGDLSADQATKLEKFRRRLQDVLKEEHDDHCLLRYLRARAFDLKESEAMFRKAKSWRESMKVDAIYKNFEMPKVCEMYWCGGLVGHDKVGSPIYIVPLGNLDMKGLMHSCRTSEMVKIIIYYLEQVYKDLEEQSKMLGRNVEGLILLFDFEGVGAHHLWKPGIDLFNEFLTLFEQYYPEIIKTTYVLKPPKIFPIIFALVRPFLRERTKQKIQILGSNWREVLLKHIDANELPEFWGGTRHDPDGNPKCPSQGFLNVITKFIDVCFIRSVVAVGVYSEPR</sequence>
<organism evidence="2 3">
    <name type="scientific">Acanthaster planci</name>
    <name type="common">Crown-of-thorns starfish</name>
    <dbReference type="NCBI Taxonomy" id="133434"/>
    <lineage>
        <taxon>Eukaryota</taxon>
        <taxon>Metazoa</taxon>
        <taxon>Echinodermata</taxon>
        <taxon>Eleutherozoa</taxon>
        <taxon>Asterozoa</taxon>
        <taxon>Asteroidea</taxon>
        <taxon>Valvatacea</taxon>
        <taxon>Valvatida</taxon>
        <taxon>Acanthasteridae</taxon>
        <taxon>Acanthaster</taxon>
    </lineage>
</organism>
<dbReference type="PROSITE" id="PS50191">
    <property type="entry name" value="CRAL_TRIO"/>
    <property type="match status" value="1"/>
</dbReference>
<dbReference type="PANTHER" id="PTHR23324">
    <property type="entry name" value="SEC14 RELATED PROTEIN"/>
    <property type="match status" value="1"/>
</dbReference>
<dbReference type="Pfam" id="PF03765">
    <property type="entry name" value="CRAL_TRIO_N"/>
    <property type="match status" value="1"/>
</dbReference>
<dbReference type="GeneID" id="110980659"/>
<dbReference type="InterPro" id="IPR011074">
    <property type="entry name" value="CRAL/TRIO_N_dom"/>
</dbReference>
<dbReference type="Gene3D" id="3.40.525.10">
    <property type="entry name" value="CRAL-TRIO lipid binding domain"/>
    <property type="match status" value="1"/>
</dbReference>
<dbReference type="InterPro" id="IPR001251">
    <property type="entry name" value="CRAL-TRIO_dom"/>
</dbReference>
<dbReference type="InterPro" id="IPR051064">
    <property type="entry name" value="SEC14/CRAL-TRIO_domain"/>
</dbReference>
<dbReference type="CDD" id="cd00170">
    <property type="entry name" value="SEC14"/>
    <property type="match status" value="1"/>
</dbReference>
<dbReference type="RefSeq" id="XP_022093237.1">
    <property type="nucleotide sequence ID" value="XM_022237545.1"/>
</dbReference>
<dbReference type="Proteomes" id="UP000694845">
    <property type="component" value="Unplaced"/>
</dbReference>
<dbReference type="InterPro" id="IPR036865">
    <property type="entry name" value="CRAL-TRIO_dom_sf"/>
</dbReference>
<feature type="domain" description="CRAL-TRIO" evidence="1">
    <location>
        <begin position="75"/>
        <end position="248"/>
    </location>
</feature>